<evidence type="ECO:0000313" key="4">
    <source>
        <dbReference type="WBParaSite" id="ASIM_0001108701-mRNA-1"/>
    </source>
</evidence>
<feature type="compositionally biased region" description="Polar residues" evidence="1">
    <location>
        <begin position="507"/>
        <end position="522"/>
    </location>
</feature>
<feature type="region of interest" description="Disordered" evidence="1">
    <location>
        <begin position="412"/>
        <end position="545"/>
    </location>
</feature>
<gene>
    <name evidence="2" type="ORF">ASIM_LOCUS10645</name>
</gene>
<feature type="compositionally biased region" description="Polar residues" evidence="1">
    <location>
        <begin position="447"/>
        <end position="457"/>
    </location>
</feature>
<feature type="compositionally biased region" description="Polar residues" evidence="1">
    <location>
        <begin position="481"/>
        <end position="500"/>
    </location>
</feature>
<proteinExistence type="predicted"/>
<feature type="compositionally biased region" description="Polar residues" evidence="1">
    <location>
        <begin position="534"/>
        <end position="545"/>
    </location>
</feature>
<dbReference type="Proteomes" id="UP000267096">
    <property type="component" value="Unassembled WGS sequence"/>
</dbReference>
<protein>
    <submittedName>
        <fullName evidence="4">RAP domain-containing protein</fullName>
    </submittedName>
</protein>
<reference evidence="4" key="1">
    <citation type="submission" date="2017-02" db="UniProtKB">
        <authorList>
            <consortium name="WormBaseParasite"/>
        </authorList>
    </citation>
    <scope>IDENTIFICATION</scope>
</reference>
<accession>A0A0M3JSW0</accession>
<dbReference type="EMBL" id="UYRR01031010">
    <property type="protein sequence ID" value="VDK43387.1"/>
    <property type="molecule type" value="Genomic_DNA"/>
</dbReference>
<keyword evidence="3" id="KW-1185">Reference proteome</keyword>
<reference evidence="2 3" key="2">
    <citation type="submission" date="2018-11" db="EMBL/GenBank/DDBJ databases">
        <authorList>
            <consortium name="Pathogen Informatics"/>
        </authorList>
    </citation>
    <scope>NUCLEOTIDE SEQUENCE [LARGE SCALE GENOMIC DNA]</scope>
</reference>
<evidence type="ECO:0000313" key="3">
    <source>
        <dbReference type="Proteomes" id="UP000267096"/>
    </source>
</evidence>
<feature type="compositionally biased region" description="Polar residues" evidence="1">
    <location>
        <begin position="412"/>
        <end position="430"/>
    </location>
</feature>
<sequence>MNSDLRSVERLVGFNQQTLSNVTDCVEHFCKIVQLRNCRSNEHNKAWICITKCIYESDDGTLKAIEPLLQRGISSAKSFMINIEVLHFLRAALYRLPSLGRFNHKTLLALIPNMIDFATKHYDVAINRLLVCDILSVLWREENELQLLKELCTNTSTDNTRLNISMPTEIVLSNSLRICVKHASAYLHLIALTFQVHMRRIHYNANGMSLSLDVWLESAIKVIQLNHIVHDAVLSWLHTVIVHAQHSVQPFYRTILSLIEYAHPSHQYYKFITAFITHLHFAPDMLLSCINRSIRYPLCLQTYGQHYANAMCSLLLKRSVLLKQQFIDQLRLTTLDELKRFPDSLPALRICNALLISYPSDTLFQVANSNSSVFESMQERVWCDALSGTVIRLENETTFYLTAKCNIHSNTTARTSDSVQSSNRSTNIPQNSHETSSSHPSNISPSAIQCSDETSSKALPLPQPAGDTVASRSFPLERSTLPINGSSTSVSTAVNKSSSHSNKRGITDQNYNNSVTFPSDNQHPPKRLVKSPNEHQTSINPSSLDTSQTLNDILAVFQA</sequence>
<evidence type="ECO:0000313" key="2">
    <source>
        <dbReference type="EMBL" id="VDK43387.1"/>
    </source>
</evidence>
<name>A0A0M3JSW0_ANISI</name>
<evidence type="ECO:0000256" key="1">
    <source>
        <dbReference type="SAM" id="MobiDB-lite"/>
    </source>
</evidence>
<dbReference type="OrthoDB" id="5798326at2759"/>
<dbReference type="WBParaSite" id="ASIM_0001108701-mRNA-1">
    <property type="protein sequence ID" value="ASIM_0001108701-mRNA-1"/>
    <property type="gene ID" value="ASIM_0001108701"/>
</dbReference>
<feature type="compositionally biased region" description="Low complexity" evidence="1">
    <location>
        <begin position="431"/>
        <end position="446"/>
    </location>
</feature>
<organism evidence="4">
    <name type="scientific">Anisakis simplex</name>
    <name type="common">Herring worm</name>
    <dbReference type="NCBI Taxonomy" id="6269"/>
    <lineage>
        <taxon>Eukaryota</taxon>
        <taxon>Metazoa</taxon>
        <taxon>Ecdysozoa</taxon>
        <taxon>Nematoda</taxon>
        <taxon>Chromadorea</taxon>
        <taxon>Rhabditida</taxon>
        <taxon>Spirurina</taxon>
        <taxon>Ascaridomorpha</taxon>
        <taxon>Ascaridoidea</taxon>
        <taxon>Anisakidae</taxon>
        <taxon>Anisakis</taxon>
        <taxon>Anisakis simplex complex</taxon>
    </lineage>
</organism>
<dbReference type="AlphaFoldDB" id="A0A0M3JSW0"/>